<dbReference type="InterPro" id="IPR009061">
    <property type="entry name" value="DNA-bd_dom_put_sf"/>
</dbReference>
<reference evidence="2" key="1">
    <citation type="submission" date="2023-03" db="EMBL/GenBank/DDBJ databases">
        <title>Draft assemblies of triclosan tolerant bacteria isolated from returned activated sludge.</title>
        <authorList>
            <person name="Van Hamelsveld S."/>
        </authorList>
    </citation>
    <scope>NUCLEOTIDE SEQUENCE</scope>
    <source>
        <strain evidence="2">GW210015_S63</strain>
    </source>
</reference>
<dbReference type="NCBIfam" id="TIGR01764">
    <property type="entry name" value="excise"/>
    <property type="match status" value="1"/>
</dbReference>
<dbReference type="SUPFAM" id="SSF46955">
    <property type="entry name" value="Putative DNA-binding domain"/>
    <property type="match status" value="1"/>
</dbReference>
<dbReference type="Pfam" id="PF12728">
    <property type="entry name" value="HTH_17"/>
    <property type="match status" value="1"/>
</dbReference>
<protein>
    <submittedName>
        <fullName evidence="2">Helix-turn-helix domain-containing protein</fullName>
    </submittedName>
</protein>
<dbReference type="AlphaFoldDB" id="A0AAW6P5V1"/>
<dbReference type="EMBL" id="JARJLR010000246">
    <property type="protein sequence ID" value="MDF3842940.1"/>
    <property type="molecule type" value="Genomic_DNA"/>
</dbReference>
<dbReference type="Proteomes" id="UP001220662">
    <property type="component" value="Unassembled WGS sequence"/>
</dbReference>
<dbReference type="InterPro" id="IPR041657">
    <property type="entry name" value="HTH_17"/>
</dbReference>
<evidence type="ECO:0000313" key="3">
    <source>
        <dbReference type="Proteomes" id="UP001220662"/>
    </source>
</evidence>
<accession>A0AAW6P5V1</accession>
<dbReference type="InterPro" id="IPR036388">
    <property type="entry name" value="WH-like_DNA-bd_sf"/>
</dbReference>
<feature type="domain" description="Helix-turn-helix" evidence="1">
    <location>
        <begin position="82"/>
        <end position="130"/>
    </location>
</feature>
<dbReference type="GO" id="GO:0003677">
    <property type="term" value="F:DNA binding"/>
    <property type="evidence" value="ECO:0007669"/>
    <property type="project" value="InterPro"/>
</dbReference>
<name>A0AAW6P5V1_9PSED</name>
<comment type="caution">
    <text evidence="2">The sequence shown here is derived from an EMBL/GenBank/DDBJ whole genome shotgun (WGS) entry which is preliminary data.</text>
</comment>
<dbReference type="Gene3D" id="1.10.10.10">
    <property type="entry name" value="Winged helix-like DNA-binding domain superfamily/Winged helix DNA-binding domain"/>
    <property type="match status" value="1"/>
</dbReference>
<dbReference type="InterPro" id="IPR010093">
    <property type="entry name" value="SinI_DNA-bd"/>
</dbReference>
<organism evidence="2 3">
    <name type="scientific">Pseudomonas citronellolis</name>
    <dbReference type="NCBI Taxonomy" id="53408"/>
    <lineage>
        <taxon>Bacteria</taxon>
        <taxon>Pseudomonadati</taxon>
        <taxon>Pseudomonadota</taxon>
        <taxon>Gammaproteobacteria</taxon>
        <taxon>Pseudomonadales</taxon>
        <taxon>Pseudomonadaceae</taxon>
        <taxon>Pseudomonas</taxon>
    </lineage>
</organism>
<sequence length="156" mass="16954">MSKAFSLRLPDKQEADAAVESLLQMKGLLSSGTGIHRLTLVSESGDKQILQVPALALRLFGEILSEMAVGHAVRVVAIHAELSTQEAADLLNVSRPTLVKLLDEGVMPHTKAGSHRRVKLTDLLAYQEQRDAASRAAMDEIAAQAQKLRMGYREGK</sequence>
<dbReference type="RefSeq" id="WP_119603438.1">
    <property type="nucleotide sequence ID" value="NZ_JARJLR010000246.1"/>
</dbReference>
<evidence type="ECO:0000313" key="2">
    <source>
        <dbReference type="EMBL" id="MDF3842940.1"/>
    </source>
</evidence>
<evidence type="ECO:0000259" key="1">
    <source>
        <dbReference type="Pfam" id="PF12728"/>
    </source>
</evidence>
<proteinExistence type="predicted"/>
<gene>
    <name evidence="2" type="ORF">P3W55_14605</name>
</gene>